<keyword evidence="7 9" id="KW-0175">Coiled coil</keyword>
<gene>
    <name evidence="12" type="ORF">OKIOD_LOCUS7252</name>
</gene>
<keyword evidence="4 10" id="KW-0812">Transmembrane</keyword>
<dbReference type="Proteomes" id="UP001158576">
    <property type="component" value="Chromosome XSR"/>
</dbReference>
<evidence type="ECO:0000256" key="4">
    <source>
        <dbReference type="ARBA" id="ARBA00022692"/>
    </source>
</evidence>
<name>A0ABN7SHN0_OIKDI</name>
<evidence type="ECO:0000256" key="6">
    <source>
        <dbReference type="ARBA" id="ARBA00022989"/>
    </source>
</evidence>
<dbReference type="Gene3D" id="1.20.58.400">
    <property type="entry name" value="t-snare proteins"/>
    <property type="match status" value="1"/>
</dbReference>
<reference evidence="12 13" key="1">
    <citation type="submission" date="2021-04" db="EMBL/GenBank/DDBJ databases">
        <authorList>
            <person name="Bliznina A."/>
        </authorList>
    </citation>
    <scope>NUCLEOTIDE SEQUENCE [LARGE SCALE GENOMIC DNA]</scope>
</reference>
<comment type="similarity">
    <text evidence="2">Belongs to the VTI1 family.</text>
</comment>
<evidence type="ECO:0000256" key="2">
    <source>
        <dbReference type="ARBA" id="ARBA00006108"/>
    </source>
</evidence>
<sequence length="175" mass="20252">MKEAKEILEQFELEVREIPKESRQKYQSKLKAYQGEMKKVEGEFQSAMDTVQQIKSRHELIGATVAAEMYDDTENSALLESVDRIERGTRRLQEANRVAIESEQIGADILSNLQKDRETINRTRARVRDTEFNLGESSRILSGMIRRALQNRVILYSIVAGLVFFILLTIYIKLR</sequence>
<accession>A0ABN7SHN0</accession>
<keyword evidence="8 10" id="KW-0472">Membrane</keyword>
<keyword evidence="6 10" id="KW-1133">Transmembrane helix</keyword>
<dbReference type="SUPFAM" id="SSF47661">
    <property type="entry name" value="t-snare proteins"/>
    <property type="match status" value="1"/>
</dbReference>
<feature type="coiled-coil region" evidence="9">
    <location>
        <begin position="1"/>
        <end position="50"/>
    </location>
</feature>
<evidence type="ECO:0000313" key="13">
    <source>
        <dbReference type="Proteomes" id="UP001158576"/>
    </source>
</evidence>
<dbReference type="SMART" id="SM00397">
    <property type="entry name" value="t_SNARE"/>
    <property type="match status" value="1"/>
</dbReference>
<dbReference type="InterPro" id="IPR038407">
    <property type="entry name" value="v-SNARE_N_sf"/>
</dbReference>
<evidence type="ECO:0000256" key="9">
    <source>
        <dbReference type="SAM" id="Coils"/>
    </source>
</evidence>
<feature type="transmembrane region" description="Helical" evidence="10">
    <location>
        <begin position="153"/>
        <end position="172"/>
    </location>
</feature>
<evidence type="ECO:0000256" key="5">
    <source>
        <dbReference type="ARBA" id="ARBA00022927"/>
    </source>
</evidence>
<dbReference type="Gene3D" id="1.20.5.110">
    <property type="match status" value="1"/>
</dbReference>
<evidence type="ECO:0000313" key="12">
    <source>
        <dbReference type="EMBL" id="CAG5098468.1"/>
    </source>
</evidence>
<dbReference type="PANTHER" id="PTHR21230:SF26">
    <property type="entry name" value="VESICLE TRANSPORT THROUGH INTERACTION WITH T-SNARES HOMOLOG 1A"/>
    <property type="match status" value="1"/>
</dbReference>
<evidence type="ECO:0000256" key="3">
    <source>
        <dbReference type="ARBA" id="ARBA00022448"/>
    </source>
</evidence>
<keyword evidence="13" id="KW-1185">Reference proteome</keyword>
<evidence type="ECO:0000259" key="11">
    <source>
        <dbReference type="SMART" id="SM00397"/>
    </source>
</evidence>
<dbReference type="PANTHER" id="PTHR21230">
    <property type="entry name" value="VESICLE TRANSPORT V-SNARE PROTEIN VTI1-RELATED"/>
    <property type="match status" value="1"/>
</dbReference>
<dbReference type="Pfam" id="PF05008">
    <property type="entry name" value="V-SNARE"/>
    <property type="match status" value="1"/>
</dbReference>
<evidence type="ECO:0000256" key="1">
    <source>
        <dbReference type="ARBA" id="ARBA00004211"/>
    </source>
</evidence>
<evidence type="ECO:0000256" key="10">
    <source>
        <dbReference type="SAM" id="Phobius"/>
    </source>
</evidence>
<comment type="subcellular location">
    <subcellularLocation>
        <location evidence="1">Membrane</location>
        <topology evidence="1">Single-pass type IV membrane protein</topology>
    </subcellularLocation>
</comment>
<proteinExistence type="inferred from homology"/>
<keyword evidence="5" id="KW-0653">Protein transport</keyword>
<dbReference type="Pfam" id="PF12352">
    <property type="entry name" value="V-SNARE_C"/>
    <property type="match status" value="1"/>
</dbReference>
<evidence type="ECO:0000256" key="8">
    <source>
        <dbReference type="ARBA" id="ARBA00023136"/>
    </source>
</evidence>
<keyword evidence="3" id="KW-0813">Transport</keyword>
<feature type="domain" description="T-SNARE coiled-coil homology" evidence="11">
    <location>
        <begin position="77"/>
        <end position="144"/>
    </location>
</feature>
<protein>
    <submittedName>
        <fullName evidence="12">Oidioi.mRNA.OKI2018_I69.XSR.g15694.t1.cds</fullName>
    </submittedName>
</protein>
<dbReference type="InterPro" id="IPR010989">
    <property type="entry name" value="SNARE"/>
</dbReference>
<dbReference type="SUPFAM" id="SSF58038">
    <property type="entry name" value="SNARE fusion complex"/>
    <property type="match status" value="1"/>
</dbReference>
<dbReference type="InterPro" id="IPR000727">
    <property type="entry name" value="T_SNARE_dom"/>
</dbReference>
<dbReference type="EMBL" id="OU015569">
    <property type="protein sequence ID" value="CAG5098468.1"/>
    <property type="molecule type" value="Genomic_DNA"/>
</dbReference>
<evidence type="ECO:0000256" key="7">
    <source>
        <dbReference type="ARBA" id="ARBA00023054"/>
    </source>
</evidence>
<dbReference type="InterPro" id="IPR007705">
    <property type="entry name" value="Vesicle_trsprt_v-SNARE_N"/>
</dbReference>
<organism evidence="12 13">
    <name type="scientific">Oikopleura dioica</name>
    <name type="common">Tunicate</name>
    <dbReference type="NCBI Taxonomy" id="34765"/>
    <lineage>
        <taxon>Eukaryota</taxon>
        <taxon>Metazoa</taxon>
        <taxon>Chordata</taxon>
        <taxon>Tunicata</taxon>
        <taxon>Appendicularia</taxon>
        <taxon>Copelata</taxon>
        <taxon>Oikopleuridae</taxon>
        <taxon>Oikopleura</taxon>
    </lineage>
</organism>